<comment type="caution">
    <text evidence="3">The sequence shown here is derived from an EMBL/GenBank/DDBJ whole genome shotgun (WGS) entry which is preliminary data.</text>
</comment>
<feature type="compositionally biased region" description="Polar residues" evidence="1">
    <location>
        <begin position="121"/>
        <end position="131"/>
    </location>
</feature>
<sequence>MSALIKSVLENQQSSCFQLRSAFFHSTPVLERGRRNYWNSRYNNGNSNRRSRRNPFRQNILRDINAYAEYLIQNWQSGFDHDEEPSNKGPSWFRRPDSGSRRSWTNDQRRQNMRRNYPHWRTSSRYSNRHNPSWKRRHQSEDEYEYTSEDDSPKSDLASERTALGLDASGPLKLEDVKNAYRACALKWHPDRHQGSSKAAAEEKFKLCTAAYHSLCDRLPVN</sequence>
<dbReference type="AlphaFoldDB" id="A0A9Q1KSA0"/>
<gene>
    <name evidence="3" type="ORF">Cgig2_031859</name>
</gene>
<dbReference type="InterPro" id="IPR001623">
    <property type="entry name" value="DnaJ_domain"/>
</dbReference>
<evidence type="ECO:0000313" key="4">
    <source>
        <dbReference type="Proteomes" id="UP001153076"/>
    </source>
</evidence>
<feature type="region of interest" description="Disordered" evidence="1">
    <location>
        <begin position="81"/>
        <end position="157"/>
    </location>
</feature>
<evidence type="ECO:0000259" key="2">
    <source>
        <dbReference type="PROSITE" id="PS50076"/>
    </source>
</evidence>
<keyword evidence="4" id="KW-1185">Reference proteome</keyword>
<organism evidence="3 4">
    <name type="scientific">Carnegiea gigantea</name>
    <dbReference type="NCBI Taxonomy" id="171969"/>
    <lineage>
        <taxon>Eukaryota</taxon>
        <taxon>Viridiplantae</taxon>
        <taxon>Streptophyta</taxon>
        <taxon>Embryophyta</taxon>
        <taxon>Tracheophyta</taxon>
        <taxon>Spermatophyta</taxon>
        <taxon>Magnoliopsida</taxon>
        <taxon>eudicotyledons</taxon>
        <taxon>Gunneridae</taxon>
        <taxon>Pentapetalae</taxon>
        <taxon>Caryophyllales</taxon>
        <taxon>Cactineae</taxon>
        <taxon>Cactaceae</taxon>
        <taxon>Cactoideae</taxon>
        <taxon>Echinocereeae</taxon>
        <taxon>Carnegiea</taxon>
    </lineage>
</organism>
<name>A0A9Q1KSA0_9CARY</name>
<dbReference type="Pfam" id="PF00226">
    <property type="entry name" value="DnaJ"/>
    <property type="match status" value="1"/>
</dbReference>
<evidence type="ECO:0000256" key="1">
    <source>
        <dbReference type="SAM" id="MobiDB-lite"/>
    </source>
</evidence>
<dbReference type="EMBL" id="JAKOGI010000032">
    <property type="protein sequence ID" value="KAJ8448135.1"/>
    <property type="molecule type" value="Genomic_DNA"/>
</dbReference>
<dbReference type="SMART" id="SM00271">
    <property type="entry name" value="DnaJ"/>
    <property type="match status" value="1"/>
</dbReference>
<dbReference type="Gene3D" id="1.10.287.110">
    <property type="entry name" value="DnaJ domain"/>
    <property type="match status" value="1"/>
</dbReference>
<feature type="domain" description="J" evidence="2">
    <location>
        <begin position="159"/>
        <end position="220"/>
    </location>
</feature>
<evidence type="ECO:0000313" key="3">
    <source>
        <dbReference type="EMBL" id="KAJ8448135.1"/>
    </source>
</evidence>
<dbReference type="PANTHER" id="PTHR45376:SF1">
    <property type="entry name" value="CHAPERONE DNAJ-DOMAIN SUPERFAMILY PROTEIN-RELATED"/>
    <property type="match status" value="1"/>
</dbReference>
<dbReference type="SUPFAM" id="SSF46565">
    <property type="entry name" value="Chaperone J-domain"/>
    <property type="match status" value="1"/>
</dbReference>
<dbReference type="Proteomes" id="UP001153076">
    <property type="component" value="Unassembled WGS sequence"/>
</dbReference>
<proteinExistence type="predicted"/>
<dbReference type="OrthoDB" id="10250354at2759"/>
<accession>A0A9Q1KSA0</accession>
<reference evidence="3" key="1">
    <citation type="submission" date="2022-04" db="EMBL/GenBank/DDBJ databases">
        <title>Carnegiea gigantea Genome sequencing and assembly v2.</title>
        <authorList>
            <person name="Copetti D."/>
            <person name="Sanderson M.J."/>
            <person name="Burquez A."/>
            <person name="Wojciechowski M.F."/>
        </authorList>
    </citation>
    <scope>NUCLEOTIDE SEQUENCE</scope>
    <source>
        <strain evidence="3">SGP5-SGP5p</strain>
        <tissue evidence="3">Aerial part</tissue>
    </source>
</reference>
<protein>
    <recommendedName>
        <fullName evidence="2">J domain-containing protein</fullName>
    </recommendedName>
</protein>
<dbReference type="InterPro" id="IPR036869">
    <property type="entry name" value="J_dom_sf"/>
</dbReference>
<dbReference type="PANTHER" id="PTHR45376">
    <property type="entry name" value="CHAPERONE DNAJ-DOMAIN SUPERFAMILY PROTEIN-RELATED"/>
    <property type="match status" value="1"/>
</dbReference>
<dbReference type="CDD" id="cd06257">
    <property type="entry name" value="DnaJ"/>
    <property type="match status" value="1"/>
</dbReference>
<dbReference type="PROSITE" id="PS50076">
    <property type="entry name" value="DNAJ_2"/>
    <property type="match status" value="1"/>
</dbReference>